<reference evidence="4 5" key="1">
    <citation type="submission" date="2019-07" db="EMBL/GenBank/DDBJ databases">
        <title>Rhodotorula toruloides NBRC10032 genome sequencing.</title>
        <authorList>
            <person name="Shida Y."/>
            <person name="Takaku H."/>
            <person name="Ogasawara W."/>
            <person name="Mori K."/>
        </authorList>
    </citation>
    <scope>NUCLEOTIDE SEQUENCE [LARGE SCALE GENOMIC DNA]</scope>
    <source>
        <strain evidence="4 5">NBRC10032</strain>
    </source>
</reference>
<feature type="transmembrane region" description="Helical" evidence="3">
    <location>
        <begin position="90"/>
        <end position="107"/>
    </location>
</feature>
<comment type="caution">
    <text evidence="4">The sequence shown here is derived from an EMBL/GenBank/DDBJ whole genome shotgun (WGS) entry which is preliminary data.</text>
</comment>
<feature type="transmembrane region" description="Helical" evidence="3">
    <location>
        <begin position="23"/>
        <end position="43"/>
    </location>
</feature>
<evidence type="ECO:0000256" key="1">
    <source>
        <dbReference type="ARBA" id="ARBA00004429"/>
    </source>
</evidence>
<name>A0A511K9W4_RHOTO</name>
<dbReference type="GO" id="GO:0005886">
    <property type="term" value="C:plasma membrane"/>
    <property type="evidence" value="ECO:0007669"/>
    <property type="project" value="UniProtKB-SubCell"/>
</dbReference>
<dbReference type="Proteomes" id="UP000321518">
    <property type="component" value="Unassembled WGS sequence"/>
</dbReference>
<keyword evidence="3" id="KW-0812">Transmembrane</keyword>
<evidence type="ECO:0000313" key="4">
    <source>
        <dbReference type="EMBL" id="GEM07119.1"/>
    </source>
</evidence>
<proteinExistence type="predicted"/>
<evidence type="ECO:0000256" key="2">
    <source>
        <dbReference type="ARBA" id="ARBA00022475"/>
    </source>
</evidence>
<dbReference type="OrthoDB" id="546893at2759"/>
<dbReference type="PANTHER" id="PTHR43702:SF3">
    <property type="entry name" value="PROTEIN TSGA"/>
    <property type="match status" value="1"/>
</dbReference>
<feature type="transmembrane region" description="Helical" evidence="3">
    <location>
        <begin position="113"/>
        <end position="137"/>
    </location>
</feature>
<feature type="transmembrane region" description="Helical" evidence="3">
    <location>
        <begin position="63"/>
        <end position="83"/>
    </location>
</feature>
<sequence>MAGGVVASNVKVAGPALTRRQEIFSFALVTSLFFAWGLSYGLIDVLNKKVVEHFSISKLQSTLLQVAYFGAYLVYSVPASLFASRFDYRAGILMGLTLYCLGALAFWRGRAALSFSSILCAFISSIRLAVLVSGLRLRGLPGVTPLRTSTEASSYQTISELMLEYIWKQQDEPTDVEDEVEAEDATKKDDVDLEAAEEAQAEAFKRRPVGLLSPLHVGLALGINIFVSLNTLRILITEYLTDGYWPRLLIALAIPF</sequence>
<dbReference type="PANTHER" id="PTHR43702">
    <property type="entry name" value="L-FUCOSE-PROTON SYMPORTER"/>
    <property type="match status" value="1"/>
</dbReference>
<keyword evidence="3" id="KW-1133">Transmembrane helix</keyword>
<evidence type="ECO:0000313" key="5">
    <source>
        <dbReference type="Proteomes" id="UP000321518"/>
    </source>
</evidence>
<keyword evidence="3" id="KW-0472">Membrane</keyword>
<accession>A0A511K9W4</accession>
<protein>
    <submittedName>
        <fullName evidence="4">Uncharacterized protein</fullName>
    </submittedName>
</protein>
<dbReference type="SUPFAM" id="SSF103473">
    <property type="entry name" value="MFS general substrate transporter"/>
    <property type="match status" value="1"/>
</dbReference>
<dbReference type="EMBL" id="BJWK01000002">
    <property type="protein sequence ID" value="GEM07119.1"/>
    <property type="molecule type" value="Genomic_DNA"/>
</dbReference>
<evidence type="ECO:0000256" key="3">
    <source>
        <dbReference type="SAM" id="Phobius"/>
    </source>
</evidence>
<keyword evidence="2" id="KW-1003">Cell membrane</keyword>
<dbReference type="InterPro" id="IPR036259">
    <property type="entry name" value="MFS_trans_sf"/>
</dbReference>
<dbReference type="Gene3D" id="1.20.1250.20">
    <property type="entry name" value="MFS general substrate transporter like domains"/>
    <property type="match status" value="1"/>
</dbReference>
<organism evidence="4 5">
    <name type="scientific">Rhodotorula toruloides</name>
    <name type="common">Yeast</name>
    <name type="synonym">Rhodosporidium toruloides</name>
    <dbReference type="NCBI Taxonomy" id="5286"/>
    <lineage>
        <taxon>Eukaryota</taxon>
        <taxon>Fungi</taxon>
        <taxon>Dikarya</taxon>
        <taxon>Basidiomycota</taxon>
        <taxon>Pucciniomycotina</taxon>
        <taxon>Microbotryomycetes</taxon>
        <taxon>Sporidiobolales</taxon>
        <taxon>Sporidiobolaceae</taxon>
        <taxon>Rhodotorula</taxon>
    </lineage>
</organism>
<gene>
    <name evidence="4" type="ORF">Rt10032_c02g1136</name>
</gene>
<dbReference type="InterPro" id="IPR050375">
    <property type="entry name" value="MFS_TsgA-like"/>
</dbReference>
<comment type="subcellular location">
    <subcellularLocation>
        <location evidence="1">Cell inner membrane</location>
        <topology evidence="1">Multi-pass membrane protein</topology>
    </subcellularLocation>
</comment>
<feature type="transmembrane region" description="Helical" evidence="3">
    <location>
        <begin position="215"/>
        <end position="236"/>
    </location>
</feature>
<dbReference type="AlphaFoldDB" id="A0A511K9W4"/>